<sequence length="100" mass="11731">MKNVEGLDKVSIIINILAVYLGVEVKEINNKLKKKENKYLLLLLLERYNCLNGENVKDLLEIISDKSMKYNIGKAQEKFLVNKRFREMYLEIQEGLNKII</sequence>
<evidence type="ECO:0000313" key="2">
    <source>
        <dbReference type="Proteomes" id="UP000306888"/>
    </source>
</evidence>
<comment type="caution">
    <text evidence="1">The sequence shown here is derived from an EMBL/GenBank/DDBJ whole genome shotgun (WGS) entry which is preliminary data.</text>
</comment>
<dbReference type="EMBL" id="SRYR01000012">
    <property type="protein sequence ID" value="TGY40604.1"/>
    <property type="molecule type" value="Genomic_DNA"/>
</dbReference>
<name>A0A4S2DIF1_9CLOT</name>
<reference evidence="1 2" key="1">
    <citation type="submission" date="2019-04" db="EMBL/GenBank/DDBJ databases">
        <title>Microbes associate with the intestines of laboratory mice.</title>
        <authorList>
            <person name="Navarre W."/>
            <person name="Wong E."/>
            <person name="Huang K."/>
            <person name="Tropini C."/>
            <person name="Ng K."/>
            <person name="Yu B."/>
        </authorList>
    </citation>
    <scope>NUCLEOTIDE SEQUENCE [LARGE SCALE GENOMIC DNA]</scope>
    <source>
        <strain evidence="1 2">NM50_B9-20</strain>
    </source>
</reference>
<proteinExistence type="predicted"/>
<evidence type="ECO:0000313" key="1">
    <source>
        <dbReference type="EMBL" id="TGY40604.1"/>
    </source>
</evidence>
<accession>A0A4S2DIF1</accession>
<dbReference type="OrthoDB" id="1930532at2"/>
<dbReference type="AlphaFoldDB" id="A0A4S2DIF1"/>
<gene>
    <name evidence="1" type="ORF">E5347_14770</name>
</gene>
<evidence type="ECO:0008006" key="3">
    <source>
        <dbReference type="Google" id="ProtNLM"/>
    </source>
</evidence>
<dbReference type="RefSeq" id="WP_136007997.1">
    <property type="nucleotide sequence ID" value="NZ_SRYR01000012.1"/>
</dbReference>
<protein>
    <recommendedName>
        <fullName evidence="3">Ribose-5-phosphate isomerase</fullName>
    </recommendedName>
</protein>
<keyword evidence="2" id="KW-1185">Reference proteome</keyword>
<organism evidence="1 2">
    <name type="scientific">Clostridium sartagoforme</name>
    <dbReference type="NCBI Taxonomy" id="84031"/>
    <lineage>
        <taxon>Bacteria</taxon>
        <taxon>Bacillati</taxon>
        <taxon>Bacillota</taxon>
        <taxon>Clostridia</taxon>
        <taxon>Eubacteriales</taxon>
        <taxon>Clostridiaceae</taxon>
        <taxon>Clostridium</taxon>
    </lineage>
</organism>
<dbReference type="Proteomes" id="UP000306888">
    <property type="component" value="Unassembled WGS sequence"/>
</dbReference>